<sequence>MLQTSLQSGQCRFRVVRHLGTGGLGRVDEIRIIESLNPSLPQGARFARKQLNEQWAREPTAKKRLAREIAALRQMEHPNIITLRGVSVFGGKDLFYVMDLCHQSSRDLLRNQRSSLPLRTVLKWGGDLSAALAYAHEEGFLHRDLKPDNILLTRHGTPVIADWGLGYFVHQTSRVLQPLTVAGMGTEYYCSREQWLTGKCGETGDVYSLGITLAEFARGEQVPLATEAVGSGITDDVVPVSSRGAAHFNSIIKRMTHPVPRRRIQTMEEVEVELRVAASLMRMRA</sequence>
<keyword evidence="6" id="KW-0723">Serine/threonine-protein kinase</keyword>
<dbReference type="GO" id="GO:0005524">
    <property type="term" value="F:ATP binding"/>
    <property type="evidence" value="ECO:0007669"/>
    <property type="project" value="UniProtKB-KW"/>
</dbReference>
<evidence type="ECO:0000256" key="1">
    <source>
        <dbReference type="ARBA" id="ARBA00022679"/>
    </source>
</evidence>
<evidence type="ECO:0000259" key="5">
    <source>
        <dbReference type="PROSITE" id="PS50011"/>
    </source>
</evidence>
<reference evidence="6 7" key="1">
    <citation type="submission" date="2019-06" db="EMBL/GenBank/DDBJ databases">
        <authorList>
            <person name="Livingstone P."/>
            <person name="Whitworth D."/>
        </authorList>
    </citation>
    <scope>NUCLEOTIDE SEQUENCE [LARGE SCALE GENOMIC DNA]</scope>
    <source>
        <strain evidence="6 7">AM401</strain>
    </source>
</reference>
<keyword evidence="7" id="KW-1185">Reference proteome</keyword>
<dbReference type="OrthoDB" id="9801841at2"/>
<dbReference type="InterPro" id="IPR000719">
    <property type="entry name" value="Prot_kinase_dom"/>
</dbReference>
<dbReference type="GO" id="GO:0004674">
    <property type="term" value="F:protein serine/threonine kinase activity"/>
    <property type="evidence" value="ECO:0007669"/>
    <property type="project" value="UniProtKB-KW"/>
</dbReference>
<dbReference type="SUPFAM" id="SSF56112">
    <property type="entry name" value="Protein kinase-like (PK-like)"/>
    <property type="match status" value="1"/>
</dbReference>
<proteinExistence type="predicted"/>
<dbReference type="Pfam" id="PF00069">
    <property type="entry name" value="Pkinase"/>
    <property type="match status" value="1"/>
</dbReference>
<gene>
    <name evidence="6" type="ORF">FJV41_23970</name>
</gene>
<dbReference type="InterPro" id="IPR008271">
    <property type="entry name" value="Ser/Thr_kinase_AS"/>
</dbReference>
<comment type="caution">
    <text evidence="6">The sequence shown here is derived from an EMBL/GenBank/DDBJ whole genome shotgun (WGS) entry which is preliminary data.</text>
</comment>
<evidence type="ECO:0000313" key="6">
    <source>
        <dbReference type="EMBL" id="TQF13450.1"/>
    </source>
</evidence>
<keyword evidence="4" id="KW-0067">ATP-binding</keyword>
<dbReference type="InterPro" id="IPR011009">
    <property type="entry name" value="Kinase-like_dom_sf"/>
</dbReference>
<dbReference type="Gene3D" id="1.10.510.10">
    <property type="entry name" value="Transferase(Phosphotransferase) domain 1"/>
    <property type="match status" value="1"/>
</dbReference>
<evidence type="ECO:0000256" key="3">
    <source>
        <dbReference type="ARBA" id="ARBA00022777"/>
    </source>
</evidence>
<dbReference type="Proteomes" id="UP000315369">
    <property type="component" value="Unassembled WGS sequence"/>
</dbReference>
<dbReference type="RefSeq" id="WP_141644863.1">
    <property type="nucleotide sequence ID" value="NZ_VIFM01000100.1"/>
</dbReference>
<keyword evidence="1" id="KW-0808">Transferase</keyword>
<dbReference type="PROSITE" id="PS00108">
    <property type="entry name" value="PROTEIN_KINASE_ST"/>
    <property type="match status" value="1"/>
</dbReference>
<feature type="domain" description="Protein kinase" evidence="5">
    <location>
        <begin position="13"/>
        <end position="276"/>
    </location>
</feature>
<dbReference type="EMBL" id="VIFM01000100">
    <property type="protein sequence ID" value="TQF13450.1"/>
    <property type="molecule type" value="Genomic_DNA"/>
</dbReference>
<accession>A0A540WWX8</accession>
<protein>
    <submittedName>
        <fullName evidence="6">Serine/threonine protein kinase</fullName>
    </submittedName>
</protein>
<dbReference type="PANTHER" id="PTHR43289:SF6">
    <property type="entry name" value="SERINE_THREONINE-PROTEIN KINASE NEKL-3"/>
    <property type="match status" value="1"/>
</dbReference>
<evidence type="ECO:0000256" key="2">
    <source>
        <dbReference type="ARBA" id="ARBA00022741"/>
    </source>
</evidence>
<name>A0A540WWX8_9BACT</name>
<evidence type="ECO:0000256" key="4">
    <source>
        <dbReference type="ARBA" id="ARBA00022840"/>
    </source>
</evidence>
<dbReference type="AlphaFoldDB" id="A0A540WWX8"/>
<dbReference type="PROSITE" id="PS50011">
    <property type="entry name" value="PROTEIN_KINASE_DOM"/>
    <property type="match status" value="1"/>
</dbReference>
<dbReference type="PANTHER" id="PTHR43289">
    <property type="entry name" value="MITOGEN-ACTIVATED PROTEIN KINASE KINASE KINASE 20-RELATED"/>
    <property type="match status" value="1"/>
</dbReference>
<evidence type="ECO:0000313" key="7">
    <source>
        <dbReference type="Proteomes" id="UP000315369"/>
    </source>
</evidence>
<keyword evidence="3 6" id="KW-0418">Kinase</keyword>
<dbReference type="CDD" id="cd14014">
    <property type="entry name" value="STKc_PknB_like"/>
    <property type="match status" value="1"/>
</dbReference>
<dbReference type="SMART" id="SM00220">
    <property type="entry name" value="S_TKc"/>
    <property type="match status" value="1"/>
</dbReference>
<organism evidence="6 7">
    <name type="scientific">Myxococcus llanfairpwllgwyngyllgogerychwyrndrobwllllantysiliogogogochensis</name>
    <dbReference type="NCBI Taxonomy" id="2590453"/>
    <lineage>
        <taxon>Bacteria</taxon>
        <taxon>Pseudomonadati</taxon>
        <taxon>Myxococcota</taxon>
        <taxon>Myxococcia</taxon>
        <taxon>Myxococcales</taxon>
        <taxon>Cystobacterineae</taxon>
        <taxon>Myxococcaceae</taxon>
        <taxon>Myxococcus</taxon>
    </lineage>
</organism>
<keyword evidence="2" id="KW-0547">Nucleotide-binding</keyword>